<keyword evidence="3" id="KW-1185">Reference proteome</keyword>
<dbReference type="Pfam" id="PF13683">
    <property type="entry name" value="rve_3"/>
    <property type="match status" value="1"/>
</dbReference>
<dbReference type="RefSeq" id="WP_182686044.1">
    <property type="nucleotide sequence ID" value="NZ_JACHTF010000006.1"/>
</dbReference>
<dbReference type="Proteomes" id="UP000523196">
    <property type="component" value="Unassembled WGS sequence"/>
</dbReference>
<gene>
    <name evidence="2" type="ORF">H4F98_06510</name>
</gene>
<evidence type="ECO:0000313" key="2">
    <source>
        <dbReference type="EMBL" id="MBB1060224.1"/>
    </source>
</evidence>
<evidence type="ECO:0000313" key="3">
    <source>
        <dbReference type="Proteomes" id="UP000523196"/>
    </source>
</evidence>
<evidence type="ECO:0000259" key="1">
    <source>
        <dbReference type="Pfam" id="PF13683"/>
    </source>
</evidence>
<reference evidence="2 3" key="1">
    <citation type="submission" date="2020-08" db="EMBL/GenBank/DDBJ databases">
        <authorList>
            <person name="Xu S."/>
            <person name="Li A."/>
        </authorList>
    </citation>
    <scope>NUCLEOTIDE SEQUENCE [LARGE SCALE GENOMIC DNA]</scope>
    <source>
        <strain evidence="2 3">119BY6-57</strain>
    </source>
</reference>
<accession>A0A7W3Y5N6</accession>
<proteinExistence type="predicted"/>
<dbReference type="InterPro" id="IPR001584">
    <property type="entry name" value="Integrase_cat-core"/>
</dbReference>
<feature type="domain" description="Integrase catalytic" evidence="1">
    <location>
        <begin position="2"/>
        <end position="29"/>
    </location>
</feature>
<name>A0A7W3Y5N6_9GAMM</name>
<comment type="caution">
    <text evidence="2">The sequence shown here is derived from an EMBL/GenBank/DDBJ whole genome shotgun (WGS) entry which is preliminary data.</text>
</comment>
<dbReference type="GO" id="GO:0015074">
    <property type="term" value="P:DNA integration"/>
    <property type="evidence" value="ECO:0007669"/>
    <property type="project" value="InterPro"/>
</dbReference>
<dbReference type="AlphaFoldDB" id="A0A7W3Y5N6"/>
<sequence>LLHARTVIETWRREYNEERPKKVLGGLTPSDYASQLASATIDSGL</sequence>
<organism evidence="2 3">
    <name type="scientific">Marilutibacter spongiae</name>
    <dbReference type="NCBI Taxonomy" id="2025720"/>
    <lineage>
        <taxon>Bacteria</taxon>
        <taxon>Pseudomonadati</taxon>
        <taxon>Pseudomonadota</taxon>
        <taxon>Gammaproteobacteria</taxon>
        <taxon>Lysobacterales</taxon>
        <taxon>Lysobacteraceae</taxon>
        <taxon>Marilutibacter</taxon>
    </lineage>
</organism>
<feature type="non-terminal residue" evidence="2">
    <location>
        <position position="1"/>
    </location>
</feature>
<protein>
    <submittedName>
        <fullName evidence="2">Transposase</fullName>
    </submittedName>
</protein>
<dbReference type="EMBL" id="JACHTF010000006">
    <property type="protein sequence ID" value="MBB1060224.1"/>
    <property type="molecule type" value="Genomic_DNA"/>
</dbReference>